<evidence type="ECO:0000313" key="8">
    <source>
        <dbReference type="Proteomes" id="UP000315395"/>
    </source>
</evidence>
<comment type="subcellular location">
    <subcellularLocation>
        <location evidence="1">Cell inner membrane</location>
    </subcellularLocation>
</comment>
<evidence type="ECO:0000256" key="6">
    <source>
        <dbReference type="ARBA" id="ARBA00023315"/>
    </source>
</evidence>
<reference evidence="7 8" key="1">
    <citation type="submission" date="2019-07" db="EMBL/GenBank/DDBJ databases">
        <title>complete genome sequencing of Ornithinimicrobium sp. H23M54.</title>
        <authorList>
            <person name="Bae J.-W."/>
            <person name="Lee S.-Y."/>
        </authorList>
    </citation>
    <scope>NUCLEOTIDE SEQUENCE [LARGE SCALE GENOMIC DNA]</scope>
    <source>
        <strain evidence="7 8">H23M54</strain>
    </source>
</reference>
<dbReference type="CDD" id="cd07984">
    <property type="entry name" value="LPLAT_LABLAT-like"/>
    <property type="match status" value="1"/>
</dbReference>
<keyword evidence="5" id="KW-0472">Membrane</keyword>
<dbReference type="GO" id="GO:0016746">
    <property type="term" value="F:acyltransferase activity"/>
    <property type="evidence" value="ECO:0007669"/>
    <property type="project" value="UniProtKB-KW"/>
</dbReference>
<evidence type="ECO:0000256" key="3">
    <source>
        <dbReference type="ARBA" id="ARBA00022519"/>
    </source>
</evidence>
<dbReference type="NCBIfam" id="NF005919">
    <property type="entry name" value="PRK07920.1"/>
    <property type="match status" value="1"/>
</dbReference>
<keyword evidence="8" id="KW-1185">Reference proteome</keyword>
<sequence length="320" mass="34856">MPKLPLVDQRAAAGERVSLMAYRTGWAATRKLPAAAAYRLFDQGAVLMHRRGGKSVDRMRANYARIRPELSPEELDALVLAGLRSYLRYWCDSFRLPDRTPEELAATVRVVGDEAPRAALENGQGVICFLGHLGNWDTVGAWATHYLAPVTTVAERLKPTELFDRFVAYREALGMTILPLTGGSAPFPTLVRTVHHGGLVPLLADRDLTDSGVEVTLCGHRARMATGPAALALATGAPLHPVTVTYEPDPARDASERPDPAAYRVVLTFGPRVPVPDGGTRAEQIASLTQSCADYLGQALVEHTEDWHMMQKVFVADGIR</sequence>
<dbReference type="GO" id="GO:0005886">
    <property type="term" value="C:plasma membrane"/>
    <property type="evidence" value="ECO:0007669"/>
    <property type="project" value="UniProtKB-SubCell"/>
</dbReference>
<evidence type="ECO:0000256" key="2">
    <source>
        <dbReference type="ARBA" id="ARBA00022475"/>
    </source>
</evidence>
<proteinExistence type="predicted"/>
<keyword evidence="4 7" id="KW-0808">Transferase</keyword>
<accession>A0A516GFQ5</accession>
<dbReference type="InterPro" id="IPR004960">
    <property type="entry name" value="LipA_acyltrans"/>
</dbReference>
<dbReference type="PANTHER" id="PTHR30606">
    <property type="entry name" value="LIPID A BIOSYNTHESIS LAUROYL ACYLTRANSFERASE"/>
    <property type="match status" value="1"/>
</dbReference>
<evidence type="ECO:0000313" key="7">
    <source>
        <dbReference type="EMBL" id="QDO90338.1"/>
    </source>
</evidence>
<dbReference type="EMBL" id="CP041616">
    <property type="protein sequence ID" value="QDO90338.1"/>
    <property type="molecule type" value="Genomic_DNA"/>
</dbReference>
<keyword evidence="6 7" id="KW-0012">Acyltransferase</keyword>
<keyword evidence="3" id="KW-0997">Cell inner membrane</keyword>
<evidence type="ECO:0000256" key="5">
    <source>
        <dbReference type="ARBA" id="ARBA00023136"/>
    </source>
</evidence>
<dbReference type="PANTHER" id="PTHR30606:SF10">
    <property type="entry name" value="PHOSPHATIDYLINOSITOL MANNOSIDE ACYLTRANSFERASE"/>
    <property type="match status" value="1"/>
</dbReference>
<organism evidence="7 8">
    <name type="scientific">Ornithinimicrobium ciconiae</name>
    <dbReference type="NCBI Taxonomy" id="2594265"/>
    <lineage>
        <taxon>Bacteria</taxon>
        <taxon>Bacillati</taxon>
        <taxon>Actinomycetota</taxon>
        <taxon>Actinomycetes</taxon>
        <taxon>Micrococcales</taxon>
        <taxon>Ornithinimicrobiaceae</taxon>
        <taxon>Ornithinimicrobium</taxon>
    </lineage>
</organism>
<evidence type="ECO:0000256" key="4">
    <source>
        <dbReference type="ARBA" id="ARBA00022679"/>
    </source>
</evidence>
<dbReference type="Proteomes" id="UP000315395">
    <property type="component" value="Chromosome"/>
</dbReference>
<evidence type="ECO:0000256" key="1">
    <source>
        <dbReference type="ARBA" id="ARBA00004533"/>
    </source>
</evidence>
<gene>
    <name evidence="7" type="ORF">FNH13_10135</name>
</gene>
<name>A0A516GFQ5_9MICO</name>
<dbReference type="AlphaFoldDB" id="A0A516GFQ5"/>
<keyword evidence="2" id="KW-1003">Cell membrane</keyword>
<dbReference type="KEGG" id="orz:FNH13_10135"/>
<dbReference type="Pfam" id="PF03279">
    <property type="entry name" value="Lip_A_acyltrans"/>
    <property type="match status" value="1"/>
</dbReference>
<dbReference type="OrthoDB" id="9803456at2"/>
<dbReference type="GO" id="GO:0009247">
    <property type="term" value="P:glycolipid biosynthetic process"/>
    <property type="evidence" value="ECO:0007669"/>
    <property type="project" value="UniProtKB-ARBA"/>
</dbReference>
<protein>
    <submittedName>
        <fullName evidence="7">Phosphatidylinositol mannoside acyltransferase</fullName>
    </submittedName>
</protein>